<dbReference type="EMBL" id="CP001997">
    <property type="protein sequence ID" value="ADE56203.1"/>
    <property type="molecule type" value="Genomic_DNA"/>
</dbReference>
<dbReference type="PANTHER" id="PTHR42734:SF6">
    <property type="entry name" value="MOLYBDATE IMPORT ATP-BINDING PROTEIN MOLC"/>
    <property type="match status" value="1"/>
</dbReference>
<keyword evidence="3" id="KW-0547">Nucleotide-binding</keyword>
<dbReference type="InterPro" id="IPR003593">
    <property type="entry name" value="AAA+_ATPase"/>
</dbReference>
<gene>
    <name evidence="6" type="ordered locus">Amico_0055</name>
</gene>
<dbReference type="SUPFAM" id="SSF52540">
    <property type="entry name" value="P-loop containing nucleoside triphosphate hydrolases"/>
    <property type="match status" value="1"/>
</dbReference>
<dbReference type="STRING" id="572547.Amico_0055"/>
<dbReference type="RefSeq" id="WP_013047469.1">
    <property type="nucleotide sequence ID" value="NC_014011.1"/>
</dbReference>
<comment type="similarity">
    <text evidence="1">Belongs to the ABC transporter superfamily.</text>
</comment>
<dbReference type="AlphaFoldDB" id="D5ECC1"/>
<dbReference type="Gene3D" id="3.40.50.300">
    <property type="entry name" value="P-loop containing nucleotide triphosphate hydrolases"/>
    <property type="match status" value="1"/>
</dbReference>
<evidence type="ECO:0000256" key="3">
    <source>
        <dbReference type="ARBA" id="ARBA00022741"/>
    </source>
</evidence>
<dbReference type="Proteomes" id="UP000002366">
    <property type="component" value="Chromosome"/>
</dbReference>
<dbReference type="InterPro" id="IPR003439">
    <property type="entry name" value="ABC_transporter-like_ATP-bd"/>
</dbReference>
<accession>D5ECC1</accession>
<dbReference type="eggNOG" id="COG1120">
    <property type="taxonomic scope" value="Bacteria"/>
</dbReference>
<dbReference type="Pfam" id="PF00005">
    <property type="entry name" value="ABC_tran"/>
    <property type="match status" value="1"/>
</dbReference>
<name>D5ECC1_AMICL</name>
<dbReference type="OrthoDB" id="9799337at2"/>
<keyword evidence="4" id="KW-0067">ATP-binding</keyword>
<dbReference type="PANTHER" id="PTHR42734">
    <property type="entry name" value="METAL TRANSPORT SYSTEM ATP-BINDING PROTEIN TM_0124-RELATED"/>
    <property type="match status" value="1"/>
</dbReference>
<evidence type="ECO:0000256" key="4">
    <source>
        <dbReference type="ARBA" id="ARBA00022840"/>
    </source>
</evidence>
<evidence type="ECO:0000313" key="6">
    <source>
        <dbReference type="EMBL" id="ADE56203.1"/>
    </source>
</evidence>
<feature type="domain" description="ABC transporter" evidence="5">
    <location>
        <begin position="3"/>
        <end position="236"/>
    </location>
</feature>
<proteinExistence type="inferred from homology"/>
<dbReference type="HOGENOM" id="CLU_000604_1_11_0"/>
<dbReference type="KEGG" id="aco:Amico_0055"/>
<dbReference type="PROSITE" id="PS00211">
    <property type="entry name" value="ABC_TRANSPORTER_1"/>
    <property type="match status" value="1"/>
</dbReference>
<evidence type="ECO:0000259" key="5">
    <source>
        <dbReference type="PROSITE" id="PS50893"/>
    </source>
</evidence>
<dbReference type="PROSITE" id="PS50893">
    <property type="entry name" value="ABC_TRANSPORTER_2"/>
    <property type="match status" value="1"/>
</dbReference>
<organism evidence="6 7">
    <name type="scientific">Aminobacterium colombiense (strain DSM 12261 / ALA-1)</name>
    <dbReference type="NCBI Taxonomy" id="572547"/>
    <lineage>
        <taxon>Bacteria</taxon>
        <taxon>Thermotogati</taxon>
        <taxon>Synergistota</taxon>
        <taxon>Synergistia</taxon>
        <taxon>Synergistales</taxon>
        <taxon>Aminobacteriaceae</taxon>
        <taxon>Aminobacterium</taxon>
    </lineage>
</organism>
<keyword evidence="2" id="KW-0813">Transport</keyword>
<dbReference type="InterPro" id="IPR050153">
    <property type="entry name" value="Metal_Ion_Import_ABC"/>
</dbReference>
<dbReference type="GO" id="GO:0005524">
    <property type="term" value="F:ATP binding"/>
    <property type="evidence" value="ECO:0007669"/>
    <property type="project" value="UniProtKB-KW"/>
</dbReference>
<protein>
    <submittedName>
        <fullName evidence="6">ABC transporter related protein</fullName>
    </submittedName>
</protein>
<evidence type="ECO:0000313" key="7">
    <source>
        <dbReference type="Proteomes" id="UP000002366"/>
    </source>
</evidence>
<evidence type="ECO:0000256" key="1">
    <source>
        <dbReference type="ARBA" id="ARBA00005417"/>
    </source>
</evidence>
<dbReference type="InterPro" id="IPR027417">
    <property type="entry name" value="P-loop_NTPase"/>
</dbReference>
<keyword evidence="7" id="KW-1185">Reference proteome</keyword>
<dbReference type="CDD" id="cd03214">
    <property type="entry name" value="ABC_Iron-Siderophores_B12_Hemin"/>
    <property type="match status" value="1"/>
</dbReference>
<evidence type="ECO:0000256" key="2">
    <source>
        <dbReference type="ARBA" id="ARBA00022448"/>
    </source>
</evidence>
<dbReference type="GO" id="GO:0016887">
    <property type="term" value="F:ATP hydrolysis activity"/>
    <property type="evidence" value="ECO:0007669"/>
    <property type="project" value="InterPro"/>
</dbReference>
<dbReference type="SMART" id="SM00382">
    <property type="entry name" value="AAA"/>
    <property type="match status" value="1"/>
</dbReference>
<dbReference type="FunFam" id="3.40.50.300:FF:000134">
    <property type="entry name" value="Iron-enterobactin ABC transporter ATP-binding protein"/>
    <property type="match status" value="1"/>
</dbReference>
<dbReference type="InterPro" id="IPR017871">
    <property type="entry name" value="ABC_transporter-like_CS"/>
</dbReference>
<reference evidence="6 7" key="1">
    <citation type="journal article" date="2010" name="Stand. Genomic Sci.">
        <title>Complete genome sequence of Aminobacterium colombiense type strain (ALA-1).</title>
        <authorList>
            <person name="Chertkov O."/>
            <person name="Sikorski J."/>
            <person name="Brambilla E."/>
            <person name="Lapidus A."/>
            <person name="Copeland A."/>
            <person name="Glavina Del Rio T."/>
            <person name="Nolan M."/>
            <person name="Lucas S."/>
            <person name="Tice H."/>
            <person name="Cheng J.F."/>
            <person name="Han C."/>
            <person name="Detter J.C."/>
            <person name="Bruce D."/>
            <person name="Tapia R."/>
            <person name="Goodwin L."/>
            <person name="Pitluck S."/>
            <person name="Liolios K."/>
            <person name="Ivanova N."/>
            <person name="Mavromatis K."/>
            <person name="Ovchinnikova G."/>
            <person name="Pati A."/>
            <person name="Chen A."/>
            <person name="Palaniappan K."/>
            <person name="Land M."/>
            <person name="Hauser L."/>
            <person name="Chang Y.J."/>
            <person name="Jeffries C.D."/>
            <person name="Spring S."/>
            <person name="Rohde M."/>
            <person name="Goker M."/>
            <person name="Bristow J."/>
            <person name="Eisen J.A."/>
            <person name="Markowitz V."/>
            <person name="Hugenholtz P."/>
            <person name="Kyrpides N.C."/>
            <person name="Klenk H.P."/>
        </authorList>
    </citation>
    <scope>NUCLEOTIDE SEQUENCE [LARGE SCALE GENOMIC DNA]</scope>
    <source>
        <strain evidence="7">DSM 12261 / ALA-1</strain>
    </source>
</reference>
<sequence length="251" mass="28296">MILSVDDLHFSYGETPILKNISLSVKNQEMVMILGPNGSGKTTLLRCLNGINRPQKGTITLEDKNMRRMSGREIARRIGYVPQSSEKVRLTAFDAILLGRRPYVGWRLAESDIKKVDAIIHTLGLDELALRYLDEMSGGELQKVTIARALVQEPRILLLDEPISSLDVKNQIEIMETMKHIIKGHGLSAVMSLHDLTMALRYGDRFVFMKKGEIRYILARDEISPQVIADIYDISVDIEFVHGSPVIIPAW</sequence>